<keyword evidence="4" id="KW-1185">Reference proteome</keyword>
<organism evidence="3 4">
    <name type="scientific">Spongiibacter pelagi</name>
    <dbReference type="NCBI Taxonomy" id="2760804"/>
    <lineage>
        <taxon>Bacteria</taxon>
        <taxon>Pseudomonadati</taxon>
        <taxon>Pseudomonadota</taxon>
        <taxon>Gammaproteobacteria</taxon>
        <taxon>Cellvibrionales</taxon>
        <taxon>Spongiibacteraceae</taxon>
        <taxon>Spongiibacter</taxon>
    </lineage>
</organism>
<dbReference type="PANTHER" id="PTHR33383:SF1">
    <property type="entry name" value="MEMBRANE PROTEIN INSERTION EFFICIENCY FACTOR-RELATED"/>
    <property type="match status" value="1"/>
</dbReference>
<keyword evidence="1" id="KW-0472">Membrane</keyword>
<comment type="caution">
    <text evidence="3">The sequence shown here is derived from an EMBL/GenBank/DDBJ whole genome shotgun (WGS) entry which is preliminary data.</text>
</comment>
<dbReference type="PANTHER" id="PTHR33383">
    <property type="entry name" value="MEMBRANE PROTEIN INSERTION EFFICIENCY FACTOR-RELATED"/>
    <property type="match status" value="1"/>
</dbReference>
<sequence length="130" mass="14697">MLLCSPDAGQTPWKTPSYTANFNNFGVNSISVQKNVWGFRRNNHMQRLLIACIRFYRHCISPLMAPHCRFYPTCSQYAVEAIQQHGAARGSLLSAKRLCKCHPFHPGGYDPVPDAKPTKLETHTHQASQQ</sequence>
<proteinExistence type="inferred from homology"/>
<dbReference type="SMART" id="SM01234">
    <property type="entry name" value="Haemolytic"/>
    <property type="match status" value="1"/>
</dbReference>
<dbReference type="Proteomes" id="UP000610558">
    <property type="component" value="Unassembled WGS sequence"/>
</dbReference>
<comment type="subcellular location">
    <subcellularLocation>
        <location evidence="1">Cell membrane</location>
        <topology evidence="1">Peripheral membrane protein</topology>
        <orientation evidence="1">Cytoplasmic side</orientation>
    </subcellularLocation>
</comment>
<protein>
    <recommendedName>
        <fullName evidence="1">Putative membrane protein insertion efficiency factor</fullName>
    </recommendedName>
</protein>
<dbReference type="NCBIfam" id="TIGR00278">
    <property type="entry name" value="membrane protein insertion efficiency factor YidD"/>
    <property type="match status" value="1"/>
</dbReference>
<evidence type="ECO:0000313" key="3">
    <source>
        <dbReference type="EMBL" id="MBD2857601.1"/>
    </source>
</evidence>
<gene>
    <name evidence="3" type="primary">yidD</name>
    <name evidence="3" type="ORF">IB286_01190</name>
</gene>
<dbReference type="GO" id="GO:0005886">
    <property type="term" value="C:plasma membrane"/>
    <property type="evidence" value="ECO:0007669"/>
    <property type="project" value="UniProtKB-SubCell"/>
</dbReference>
<name>A0A927C0L4_9GAMM</name>
<keyword evidence="1" id="KW-1003">Cell membrane</keyword>
<accession>A0A927C0L4</accession>
<comment type="similarity">
    <text evidence="1">Belongs to the UPF0161 family.</text>
</comment>
<reference evidence="3" key="1">
    <citation type="submission" date="2020-09" db="EMBL/GenBank/DDBJ databases">
        <authorList>
            <person name="Yoon J.-W."/>
        </authorList>
    </citation>
    <scope>NUCLEOTIDE SEQUENCE</scope>
    <source>
        <strain evidence="3">KMU-158</strain>
    </source>
</reference>
<feature type="region of interest" description="Disordered" evidence="2">
    <location>
        <begin position="110"/>
        <end position="130"/>
    </location>
</feature>
<evidence type="ECO:0000256" key="2">
    <source>
        <dbReference type="SAM" id="MobiDB-lite"/>
    </source>
</evidence>
<comment type="function">
    <text evidence="1">Could be involved in insertion of integral membrane proteins into the membrane.</text>
</comment>
<dbReference type="Pfam" id="PF01809">
    <property type="entry name" value="YidD"/>
    <property type="match status" value="1"/>
</dbReference>
<evidence type="ECO:0000313" key="4">
    <source>
        <dbReference type="Proteomes" id="UP000610558"/>
    </source>
</evidence>
<dbReference type="HAMAP" id="MF_00386">
    <property type="entry name" value="UPF0161_YidD"/>
    <property type="match status" value="1"/>
</dbReference>
<dbReference type="AlphaFoldDB" id="A0A927C0L4"/>
<evidence type="ECO:0000256" key="1">
    <source>
        <dbReference type="HAMAP-Rule" id="MF_00386"/>
    </source>
</evidence>
<dbReference type="EMBL" id="JACXLD010000001">
    <property type="protein sequence ID" value="MBD2857601.1"/>
    <property type="molecule type" value="Genomic_DNA"/>
</dbReference>
<dbReference type="InterPro" id="IPR002696">
    <property type="entry name" value="Membr_insert_effic_factor_YidD"/>
</dbReference>